<feature type="compositionally biased region" description="Polar residues" evidence="4">
    <location>
        <begin position="461"/>
        <end position="470"/>
    </location>
</feature>
<dbReference type="Gene3D" id="2.130.10.10">
    <property type="entry name" value="YVTN repeat-like/Quinoprotein amine dehydrogenase"/>
    <property type="match status" value="1"/>
</dbReference>
<evidence type="ECO:0000313" key="6">
    <source>
        <dbReference type="EMBL" id="KAG7195999.1"/>
    </source>
</evidence>
<evidence type="ECO:0000256" key="3">
    <source>
        <dbReference type="ARBA" id="ARBA00023242"/>
    </source>
</evidence>
<feature type="domain" description="Nucleoporin Nup159/Nup146 N-terminal" evidence="5">
    <location>
        <begin position="39"/>
        <end position="397"/>
    </location>
</feature>
<name>A0A9P7VDU6_9ASCO</name>
<feature type="compositionally biased region" description="Acidic residues" evidence="4">
    <location>
        <begin position="670"/>
        <end position="686"/>
    </location>
</feature>
<reference evidence="6" key="1">
    <citation type="submission" date="2021-03" db="EMBL/GenBank/DDBJ databases">
        <authorList>
            <person name="Palmer J.M."/>
        </authorList>
    </citation>
    <scope>NUCLEOTIDE SEQUENCE</scope>
    <source>
        <strain evidence="6">ARV_011</strain>
    </source>
</reference>
<dbReference type="Proteomes" id="UP000790833">
    <property type="component" value="Unassembled WGS sequence"/>
</dbReference>
<feature type="region of interest" description="Disordered" evidence="4">
    <location>
        <begin position="430"/>
        <end position="470"/>
    </location>
</feature>
<dbReference type="InterPro" id="IPR015943">
    <property type="entry name" value="WD40/YVTN_repeat-like_dom_sf"/>
</dbReference>
<keyword evidence="3" id="KW-0539">Nucleus</keyword>
<evidence type="ECO:0000256" key="2">
    <source>
        <dbReference type="ARBA" id="ARBA00022448"/>
    </source>
</evidence>
<evidence type="ECO:0000256" key="4">
    <source>
        <dbReference type="SAM" id="MobiDB-lite"/>
    </source>
</evidence>
<evidence type="ECO:0000256" key="1">
    <source>
        <dbReference type="ARBA" id="ARBA00004123"/>
    </source>
</evidence>
<feature type="compositionally biased region" description="Low complexity" evidence="4">
    <location>
        <begin position="540"/>
        <end position="555"/>
    </location>
</feature>
<evidence type="ECO:0000313" key="7">
    <source>
        <dbReference type="Proteomes" id="UP000790833"/>
    </source>
</evidence>
<keyword evidence="2" id="KW-0813">Transport</keyword>
<comment type="caution">
    <text evidence="6">The sequence shown here is derived from an EMBL/GenBank/DDBJ whole genome shotgun (WGS) entry which is preliminary data.</text>
</comment>
<organism evidence="6 7">
    <name type="scientific">Scheffersomyces spartinae</name>
    <dbReference type="NCBI Taxonomy" id="45513"/>
    <lineage>
        <taxon>Eukaryota</taxon>
        <taxon>Fungi</taxon>
        <taxon>Dikarya</taxon>
        <taxon>Ascomycota</taxon>
        <taxon>Saccharomycotina</taxon>
        <taxon>Pichiomycetes</taxon>
        <taxon>Debaryomycetaceae</taxon>
        <taxon>Scheffersomyces</taxon>
    </lineage>
</organism>
<dbReference type="GO" id="GO:0005634">
    <property type="term" value="C:nucleus"/>
    <property type="evidence" value="ECO:0007669"/>
    <property type="project" value="UniProtKB-SubCell"/>
</dbReference>
<dbReference type="AlphaFoldDB" id="A0A9P7VDU6"/>
<dbReference type="Pfam" id="PF16755">
    <property type="entry name" value="Beta-prop_NUP159_NUP214"/>
    <property type="match status" value="1"/>
</dbReference>
<feature type="compositionally biased region" description="Polar residues" evidence="4">
    <location>
        <begin position="443"/>
        <end position="454"/>
    </location>
</feature>
<dbReference type="EMBL" id="JAHMUF010000001">
    <property type="protein sequence ID" value="KAG7195999.1"/>
    <property type="molecule type" value="Genomic_DNA"/>
</dbReference>
<feature type="region of interest" description="Disordered" evidence="4">
    <location>
        <begin position="523"/>
        <end position="558"/>
    </location>
</feature>
<comment type="subcellular location">
    <subcellularLocation>
        <location evidence="1">Nucleus</location>
    </subcellularLocation>
</comment>
<feature type="compositionally biased region" description="Low complexity" evidence="4">
    <location>
        <begin position="687"/>
        <end position="696"/>
    </location>
</feature>
<evidence type="ECO:0000259" key="5">
    <source>
        <dbReference type="Pfam" id="PF16755"/>
    </source>
</evidence>
<feature type="region of interest" description="Disordered" evidence="4">
    <location>
        <begin position="667"/>
        <end position="724"/>
    </location>
</feature>
<dbReference type="SUPFAM" id="SSF117289">
    <property type="entry name" value="Nucleoporin domain"/>
    <property type="match status" value="1"/>
</dbReference>
<accession>A0A9P7VDU6</accession>
<proteinExistence type="predicted"/>
<sequence length="991" mass="109426">MSVLEEQISDTVGFKLCTKEEGIAVFSQAIELDPVRDKQLSLLAVGNLTGKIALSNVTSIKIGKTSQFHPKEQEEDVDELDIGSLKVVHGSGKIREVKFNATEKRLWVLEDDKLAYISLKNDLEETKLELEYTRFTEISSILPHPIISGHLAFVTNDNVLHVLPNCEEGNSIEVLQDVRCFAWAMDGKSLVAMKNSNEIYVFNVDGEKKNALTVDTSVASDLDLNVDTLVPCSIQSLSNDKWLVVYDGEDASPDDHHIASFVVTTSGEPETTTTTTTTIAAEILLPGFDSQRCTSYYSQSLPNWSQNYPSLALATSSLATEIVVLNMGIKALFITPDEDLYRTIFPMNDTTEEDTNALGFAVDLTGTHLKVIQPWAGLDEAVGVLPIAWVLLDTGRLSGWYLVDKQGIQNLQLSLLGTLGSHEKEVISGDLESENSDVELGRKNSNPFASSASEANPFAPSKTSPFGTISTEGNPFASGFGKTSALDSLKDASASSAITHQDSEKKPSPFDTMKKDLIIETLEVSTKESSPVDEPGSTISTNSPSNNQNANSNGSTPYAVPVDAALEVGVESGNESLIGIEVVPTGSSMNFLKKEADSLEDGHNSKSMGSPGNPKGFITKNQFTMRNSSQNLSSFSVSLVKSGDFENTHPNIQIELLAGASDKKEGYIESLDESEISAEEPPEETESSSVTDSVQEPFEVLGEPTLDVEEDSDGSIEETSEFEKIRFSGPRPPVSYSRYDGPTKELPRSNNEIYDMMVQIYNHTEGQLKVLHMNTRSFEKFVKSNEQKDYSDNFSKDLASWRLAWCEMFQEILIDFSSEVYDLATILKAQLTKSEKVKKNANELRKGVEEIQKMLAFIAKFQAEKNEEVLKKMELDLGSQKLQRSLRTKLSNVEQQYEKLIALMMPLKTRFSDPQNMIFNINKAILRLQSNVVKCEGRFLNLERLNSSTSKATQKLVDYTPLTQESKADDSRLSQWDYGLVEVCQKPALFE</sequence>
<dbReference type="InterPro" id="IPR039462">
    <property type="entry name" value="Nup159/Nup146_N"/>
</dbReference>
<dbReference type="OrthoDB" id="248320at2759"/>
<gene>
    <name evidence="6" type="ORF">KQ657_000005</name>
</gene>
<protein>
    <recommendedName>
        <fullName evidence="5">Nucleoporin Nup159/Nup146 N-terminal domain-containing protein</fullName>
    </recommendedName>
</protein>
<dbReference type="RefSeq" id="XP_043051544.1">
    <property type="nucleotide sequence ID" value="XM_043190867.1"/>
</dbReference>
<feature type="compositionally biased region" description="Acidic residues" evidence="4">
    <location>
        <begin position="706"/>
        <end position="720"/>
    </location>
</feature>
<keyword evidence="7" id="KW-1185">Reference proteome</keyword>
<dbReference type="GeneID" id="66113379"/>